<dbReference type="AlphaFoldDB" id="A0A4P9C3N9"/>
<keyword evidence="2" id="KW-1185">Reference proteome</keyword>
<name>A0A4P9C3N9_EUBML</name>
<evidence type="ECO:0000313" key="2">
    <source>
        <dbReference type="Proteomes" id="UP000218387"/>
    </source>
</evidence>
<gene>
    <name evidence="1" type="ORF">CPZ25_001145</name>
</gene>
<organism evidence="1 2">
    <name type="scientific">Eubacterium maltosivorans</name>
    <dbReference type="NCBI Taxonomy" id="2041044"/>
    <lineage>
        <taxon>Bacteria</taxon>
        <taxon>Bacillati</taxon>
        <taxon>Bacillota</taxon>
        <taxon>Clostridia</taxon>
        <taxon>Eubacteriales</taxon>
        <taxon>Eubacteriaceae</taxon>
        <taxon>Eubacterium</taxon>
    </lineage>
</organism>
<protein>
    <submittedName>
        <fullName evidence="1">Uncharacterized protein</fullName>
    </submittedName>
</protein>
<dbReference type="EMBL" id="CP029487">
    <property type="protein sequence ID" value="QCT69969.1"/>
    <property type="molecule type" value="Genomic_DNA"/>
</dbReference>
<evidence type="ECO:0000313" key="1">
    <source>
        <dbReference type="EMBL" id="QCT69969.1"/>
    </source>
</evidence>
<proteinExistence type="predicted"/>
<sequence length="70" mass="7651">MLGKKPILKFVKVQGEDAPTEFLEMELTEFTWPKGGVGICPVCGAKVNGNGKDWVCENEECGLHLNGPIF</sequence>
<reference evidence="1 2" key="1">
    <citation type="submission" date="2018-05" db="EMBL/GenBank/DDBJ databases">
        <title>Genome comparison of Eubacterium sp.</title>
        <authorList>
            <person name="Feng Y."/>
            <person name="Sanchez-Andrea I."/>
            <person name="Stams A.J.M."/>
            <person name="De Vos W.M."/>
        </authorList>
    </citation>
    <scope>NUCLEOTIDE SEQUENCE [LARGE SCALE GENOMIC DNA]</scope>
    <source>
        <strain evidence="1 2">YI</strain>
    </source>
</reference>
<dbReference type="RefSeq" id="WP_074616129.1">
    <property type="nucleotide sequence ID" value="NZ_CABJDW020000022.1"/>
</dbReference>
<accession>A0A4P9C3N9</accession>
<dbReference type="Proteomes" id="UP000218387">
    <property type="component" value="Chromosome"/>
</dbReference>
<dbReference type="KEGG" id="emt:CPZ25_001145"/>